<dbReference type="PROSITE" id="PS51375">
    <property type="entry name" value="PPR"/>
    <property type="match status" value="3"/>
</dbReference>
<name>A0A022QNF7_ERYGU</name>
<gene>
    <name evidence="3" type="ORF">MIMGU_mgv1a003966mg</name>
</gene>
<dbReference type="PANTHER" id="PTHR47926:SF352">
    <property type="entry name" value="REPEAT-CONTAINING PROTEIN, PUTATIVE-RELATED"/>
    <property type="match status" value="1"/>
</dbReference>
<dbReference type="GO" id="GO:0003723">
    <property type="term" value="F:RNA binding"/>
    <property type="evidence" value="ECO:0007669"/>
    <property type="project" value="InterPro"/>
</dbReference>
<dbReference type="Pfam" id="PF01535">
    <property type="entry name" value="PPR"/>
    <property type="match status" value="3"/>
</dbReference>
<evidence type="ECO:0008006" key="5">
    <source>
        <dbReference type="Google" id="ProtNLM"/>
    </source>
</evidence>
<reference evidence="3 4" key="1">
    <citation type="journal article" date="2013" name="Proc. Natl. Acad. Sci. U.S.A.">
        <title>Fine-scale variation in meiotic recombination in Mimulus inferred from population shotgun sequencing.</title>
        <authorList>
            <person name="Hellsten U."/>
            <person name="Wright K.M."/>
            <person name="Jenkins J."/>
            <person name="Shu S."/>
            <person name="Yuan Y."/>
            <person name="Wessler S.R."/>
            <person name="Schmutz J."/>
            <person name="Willis J.H."/>
            <person name="Rokhsar D.S."/>
        </authorList>
    </citation>
    <scope>NUCLEOTIDE SEQUENCE [LARGE SCALE GENOMIC DNA]</scope>
    <source>
        <strain evidence="4">cv. DUN x IM62</strain>
    </source>
</reference>
<dbReference type="Gene3D" id="1.25.40.10">
    <property type="entry name" value="Tetratricopeptide repeat domain"/>
    <property type="match status" value="4"/>
</dbReference>
<evidence type="ECO:0000313" key="3">
    <source>
        <dbReference type="EMBL" id="EYU28838.1"/>
    </source>
</evidence>
<proteinExistence type="predicted"/>
<evidence type="ECO:0000256" key="1">
    <source>
        <dbReference type="ARBA" id="ARBA00022737"/>
    </source>
</evidence>
<protein>
    <recommendedName>
        <fullName evidence="5">Pentatricopeptide repeat-containing protein</fullName>
    </recommendedName>
</protein>
<dbReference type="GO" id="GO:0009451">
    <property type="term" value="P:RNA modification"/>
    <property type="evidence" value="ECO:0000318"/>
    <property type="project" value="GO_Central"/>
</dbReference>
<organism evidence="3 4">
    <name type="scientific">Erythranthe guttata</name>
    <name type="common">Yellow monkey flower</name>
    <name type="synonym">Mimulus guttatus</name>
    <dbReference type="NCBI Taxonomy" id="4155"/>
    <lineage>
        <taxon>Eukaryota</taxon>
        <taxon>Viridiplantae</taxon>
        <taxon>Streptophyta</taxon>
        <taxon>Embryophyta</taxon>
        <taxon>Tracheophyta</taxon>
        <taxon>Spermatophyta</taxon>
        <taxon>Magnoliopsida</taxon>
        <taxon>eudicotyledons</taxon>
        <taxon>Gunneridae</taxon>
        <taxon>Pentapetalae</taxon>
        <taxon>asterids</taxon>
        <taxon>lamiids</taxon>
        <taxon>Lamiales</taxon>
        <taxon>Phrymaceae</taxon>
        <taxon>Erythranthe</taxon>
    </lineage>
</organism>
<keyword evidence="4" id="KW-1185">Reference proteome</keyword>
<evidence type="ECO:0000313" key="4">
    <source>
        <dbReference type="Proteomes" id="UP000030748"/>
    </source>
</evidence>
<dbReference type="FunFam" id="1.25.40.10:FF:000348">
    <property type="entry name" value="Pentatricopeptide repeat-containing protein chloroplastic"/>
    <property type="match status" value="1"/>
</dbReference>
<dbReference type="EMBL" id="KI631311">
    <property type="protein sequence ID" value="EYU28838.1"/>
    <property type="molecule type" value="Genomic_DNA"/>
</dbReference>
<evidence type="ECO:0000256" key="2">
    <source>
        <dbReference type="PROSITE-ProRule" id="PRU00708"/>
    </source>
</evidence>
<keyword evidence="1" id="KW-0677">Repeat</keyword>
<dbReference type="Pfam" id="PF20431">
    <property type="entry name" value="E_motif"/>
    <property type="match status" value="1"/>
</dbReference>
<dbReference type="InterPro" id="IPR002885">
    <property type="entry name" value="PPR_rpt"/>
</dbReference>
<dbReference type="eggNOG" id="KOG4197">
    <property type="taxonomic scope" value="Eukaryota"/>
</dbReference>
<feature type="repeat" description="PPR" evidence="2">
    <location>
        <begin position="441"/>
        <end position="475"/>
    </location>
</feature>
<dbReference type="FunFam" id="1.25.40.10:FF:000184">
    <property type="entry name" value="Pentatricopeptide repeat-containing protein, chloroplastic"/>
    <property type="match status" value="1"/>
</dbReference>
<dbReference type="NCBIfam" id="TIGR00756">
    <property type="entry name" value="PPR"/>
    <property type="match status" value="3"/>
</dbReference>
<dbReference type="InterPro" id="IPR011990">
    <property type="entry name" value="TPR-like_helical_dom_sf"/>
</dbReference>
<sequence length="552" mass="61457">MSSSRCLQLLEKCRNINQLNQAHALAIACGLGSNSFALSRIIAFCSDPFHGSLSYGYKIFQHIENPTICICNTMIKGFLLKGESFEAIRIYKLLLRNSTRRPDNYTLPYALKACTNMGSSNLGESIHGHAAKLGFLSDNFVGNSLIVMYSDFGEMGAARIAFDEIYCHCVVSWTVLISGYAKKGDVYSARSVFDEARLKDRGIWGAMISGYVQNSCFKEGLKLFRLMQLSGIKPDEANFVSVLCACAHLGSLEIGKWIHIYVGKVGMRVSVKLGTALIDMYSKCGCLDLAEQVFDKLPHRDVICWNTMISGYAMNGDGESALRLFDKMEKLGVRPDNVTFVSLFSACSYSGMAKEGLRLLRTMCNVYKIEPTSEHYGCIVDLLSQVKLVEEANTIVRSMPILGSKSEEAIPWRALLGAFCSQGRVDLAEAAADRVVNLERHSGAYVLLSNAYAFAGRHDEVRRVRKMMKKRGVEKTPGCSSVEINAVVHEFIAGENTHSHMDEIFELLGIIKRQLDSLHSYTYNINEVYLQVGQSRNMSKPEWYNSRHLVVG</sequence>
<dbReference type="Proteomes" id="UP000030748">
    <property type="component" value="Unassembled WGS sequence"/>
</dbReference>
<dbReference type="PANTHER" id="PTHR47926">
    <property type="entry name" value="PENTATRICOPEPTIDE REPEAT-CONTAINING PROTEIN"/>
    <property type="match status" value="1"/>
</dbReference>
<feature type="repeat" description="PPR" evidence="2">
    <location>
        <begin position="301"/>
        <end position="335"/>
    </location>
</feature>
<dbReference type="PROSITE" id="PS51257">
    <property type="entry name" value="PROKAR_LIPOPROTEIN"/>
    <property type="match status" value="1"/>
</dbReference>
<dbReference type="InterPro" id="IPR046960">
    <property type="entry name" value="PPR_At4g14850-like_plant"/>
</dbReference>
<feature type="repeat" description="PPR" evidence="2">
    <location>
        <begin position="200"/>
        <end position="234"/>
    </location>
</feature>
<accession>A0A022QNF7</accession>
<dbReference type="AlphaFoldDB" id="A0A022QNF7"/>
<dbReference type="Pfam" id="PF13041">
    <property type="entry name" value="PPR_2"/>
    <property type="match status" value="1"/>
</dbReference>
<dbReference type="InterPro" id="IPR046848">
    <property type="entry name" value="E_motif"/>
</dbReference>